<sequence>MCSAIDEGDAGSAAVDGRRAASLLQSSRRGREVIGDLAPVAPPVIGEVDPHGLSDIELRI</sequence>
<accession>A0ABT1LXC9</accession>
<comment type="caution">
    <text evidence="1">The sequence shown here is derived from an EMBL/GenBank/DDBJ whole genome shotgun (WGS) entry which is preliminary data.</text>
</comment>
<evidence type="ECO:0000313" key="2">
    <source>
        <dbReference type="Proteomes" id="UP001651690"/>
    </source>
</evidence>
<organism evidence="1 2">
    <name type="scientific">Mycolicibacterium arenosum</name>
    <dbReference type="NCBI Taxonomy" id="2952157"/>
    <lineage>
        <taxon>Bacteria</taxon>
        <taxon>Bacillati</taxon>
        <taxon>Actinomycetota</taxon>
        <taxon>Actinomycetes</taxon>
        <taxon>Mycobacteriales</taxon>
        <taxon>Mycobacteriaceae</taxon>
        <taxon>Mycolicibacterium</taxon>
    </lineage>
</organism>
<reference evidence="1 2" key="1">
    <citation type="submission" date="2022-06" db="EMBL/GenBank/DDBJ databases">
        <title>Mycolicibacterium sp. CAU 1645 isolated from seawater.</title>
        <authorList>
            <person name="Kim W."/>
        </authorList>
    </citation>
    <scope>NUCLEOTIDE SEQUENCE [LARGE SCALE GENOMIC DNA]</scope>
    <source>
        <strain evidence="1 2">CAU 1645</strain>
    </source>
</reference>
<proteinExistence type="predicted"/>
<name>A0ABT1LXC9_9MYCO</name>
<dbReference type="EMBL" id="JANDBD010000002">
    <property type="protein sequence ID" value="MCP9271543.1"/>
    <property type="molecule type" value="Genomic_DNA"/>
</dbReference>
<keyword evidence="2" id="KW-1185">Reference proteome</keyword>
<evidence type="ECO:0000313" key="1">
    <source>
        <dbReference type="EMBL" id="MCP9271543.1"/>
    </source>
</evidence>
<dbReference type="RefSeq" id="WP_255058603.1">
    <property type="nucleotide sequence ID" value="NZ_JANDBD010000002.1"/>
</dbReference>
<protein>
    <submittedName>
        <fullName evidence="1">Uncharacterized protein</fullName>
    </submittedName>
</protein>
<gene>
    <name evidence="1" type="ORF">NM203_05025</name>
</gene>
<dbReference type="Proteomes" id="UP001651690">
    <property type="component" value="Unassembled WGS sequence"/>
</dbReference>